<gene>
    <name evidence="2" type="ORF">CYPRO_2901</name>
</gene>
<keyword evidence="1" id="KW-0472">Membrane</keyword>
<feature type="transmembrane region" description="Helical" evidence="1">
    <location>
        <begin position="12"/>
        <end position="30"/>
    </location>
</feature>
<dbReference type="SUPFAM" id="SSF56925">
    <property type="entry name" value="OMPA-like"/>
    <property type="match status" value="1"/>
</dbReference>
<evidence type="ECO:0008006" key="4">
    <source>
        <dbReference type="Google" id="ProtNLM"/>
    </source>
</evidence>
<accession>A0A345UNT7</accession>
<name>A0A345UNT7_9BACT</name>
<dbReference type="Proteomes" id="UP000254808">
    <property type="component" value="Chromosome"/>
</dbReference>
<evidence type="ECO:0000256" key="1">
    <source>
        <dbReference type="SAM" id="Phobius"/>
    </source>
</evidence>
<sequence>MNRKVTSKDKTYVIINLIIITVLIAAPLHAQDNPATASEPITLDGRKALQFGIGSNLTLTSVENAVISYKWMTGQTRGYRLNLRLAADYQDRSQDRTNLQEFNWTLEEQYRTTLVINVGATFEFLRYHEVHNRLFMYTLIGPTIDFRYYDWVINDLAYNNTNGDSELLMDRERKRNETRIGGGATAGIGLEWFVNPYLSLSGEYALSLLASYLMIEEKNSGFPAMSWETFSNEILEFSLQGSGARIRLSVYF</sequence>
<proteinExistence type="predicted"/>
<reference evidence="2 3" key="1">
    <citation type="submission" date="2018-03" db="EMBL/GenBank/DDBJ databases">
        <title>Phenotypic and genomic properties of Cyclonatronum proteinivorum gen. nov., sp. nov., a haloalkaliphilic bacteroidete from soda lakes possessing Na+-translocating rhodopsin.</title>
        <authorList>
            <person name="Toshchakov S.V."/>
            <person name="Korzhenkov A."/>
            <person name="Samarov N.I."/>
            <person name="Kublanov I.V."/>
            <person name="Muntyan M.S."/>
            <person name="Sorokin D.Y."/>
        </authorList>
    </citation>
    <scope>NUCLEOTIDE SEQUENCE [LARGE SCALE GENOMIC DNA]</scope>
    <source>
        <strain evidence="2 3">Omega</strain>
    </source>
</reference>
<organism evidence="2 3">
    <name type="scientific">Cyclonatronum proteinivorum</name>
    <dbReference type="NCBI Taxonomy" id="1457365"/>
    <lineage>
        <taxon>Bacteria</taxon>
        <taxon>Pseudomonadati</taxon>
        <taxon>Balneolota</taxon>
        <taxon>Balneolia</taxon>
        <taxon>Balneolales</taxon>
        <taxon>Cyclonatronaceae</taxon>
        <taxon>Cyclonatronum</taxon>
    </lineage>
</organism>
<keyword evidence="1" id="KW-1133">Transmembrane helix</keyword>
<dbReference type="EMBL" id="CP027806">
    <property type="protein sequence ID" value="AXJ02139.1"/>
    <property type="molecule type" value="Genomic_DNA"/>
</dbReference>
<protein>
    <recommendedName>
        <fullName evidence="4">Outer membrane protein beta-barrel domain-containing protein</fullName>
    </recommendedName>
</protein>
<dbReference type="RefSeq" id="WP_124245630.1">
    <property type="nucleotide sequence ID" value="NZ_CP027806.1"/>
</dbReference>
<evidence type="ECO:0000313" key="2">
    <source>
        <dbReference type="EMBL" id="AXJ02139.1"/>
    </source>
</evidence>
<keyword evidence="1" id="KW-0812">Transmembrane</keyword>
<evidence type="ECO:0000313" key="3">
    <source>
        <dbReference type="Proteomes" id="UP000254808"/>
    </source>
</evidence>
<dbReference type="InterPro" id="IPR011250">
    <property type="entry name" value="OMP/PagP_B-barrel"/>
</dbReference>
<dbReference type="KEGG" id="cprv:CYPRO_2901"/>
<dbReference type="AlphaFoldDB" id="A0A345UNT7"/>
<keyword evidence="3" id="KW-1185">Reference proteome</keyword>